<dbReference type="GO" id="GO:0001522">
    <property type="term" value="P:pseudouridine synthesis"/>
    <property type="evidence" value="ECO:0007669"/>
    <property type="project" value="InterPro"/>
</dbReference>
<dbReference type="PANTHER" id="PTHR47683">
    <property type="entry name" value="PSEUDOURIDINE SYNTHASE FAMILY PROTEIN-RELATED"/>
    <property type="match status" value="1"/>
</dbReference>
<dbReference type="Pfam" id="PF01479">
    <property type="entry name" value="S4"/>
    <property type="match status" value="1"/>
</dbReference>
<dbReference type="Gene3D" id="3.30.70.580">
    <property type="entry name" value="Pseudouridine synthase I, catalytic domain, N-terminal subdomain"/>
    <property type="match status" value="1"/>
</dbReference>
<dbReference type="SUPFAM" id="SSF55174">
    <property type="entry name" value="Alpha-L RNA-binding motif"/>
    <property type="match status" value="1"/>
</dbReference>
<evidence type="ECO:0000313" key="6">
    <source>
        <dbReference type="EMBL" id="KAG2427628.1"/>
    </source>
</evidence>
<dbReference type="Proteomes" id="UP000650467">
    <property type="component" value="Unassembled WGS sequence"/>
</dbReference>
<reference evidence="6" key="1">
    <citation type="journal article" date="2020" name="bioRxiv">
        <title>Comparative genomics of Chlamydomonas.</title>
        <authorList>
            <person name="Craig R.J."/>
            <person name="Hasan A.R."/>
            <person name="Ness R.W."/>
            <person name="Keightley P.D."/>
        </authorList>
    </citation>
    <scope>NUCLEOTIDE SEQUENCE</scope>
    <source>
        <strain evidence="6">SAG 7.73</strain>
    </source>
</reference>
<dbReference type="InterPro" id="IPR006145">
    <property type="entry name" value="PsdUridine_synth_RsuA/RluA"/>
</dbReference>
<dbReference type="OrthoDB" id="440619at2759"/>
<feature type="region of interest" description="Disordered" evidence="4">
    <location>
        <begin position="67"/>
        <end position="97"/>
    </location>
</feature>
<dbReference type="PANTHER" id="PTHR47683:SF2">
    <property type="entry name" value="RNA-BINDING S4 DOMAIN-CONTAINING PROTEIN"/>
    <property type="match status" value="1"/>
</dbReference>
<dbReference type="AlphaFoldDB" id="A0A835SI94"/>
<dbReference type="GO" id="GO:0003723">
    <property type="term" value="F:RNA binding"/>
    <property type="evidence" value="ECO:0007669"/>
    <property type="project" value="UniProtKB-KW"/>
</dbReference>
<evidence type="ECO:0000313" key="7">
    <source>
        <dbReference type="Proteomes" id="UP000650467"/>
    </source>
</evidence>
<dbReference type="GO" id="GO:0006364">
    <property type="term" value="P:rRNA processing"/>
    <property type="evidence" value="ECO:0007669"/>
    <property type="project" value="UniProtKB-ARBA"/>
</dbReference>
<evidence type="ECO:0000259" key="5">
    <source>
        <dbReference type="SMART" id="SM00363"/>
    </source>
</evidence>
<dbReference type="Gene3D" id="3.30.70.1560">
    <property type="entry name" value="Alpha-L RNA-binding motif"/>
    <property type="match status" value="1"/>
</dbReference>
<dbReference type="InterPro" id="IPR018496">
    <property type="entry name" value="PsdUridine_synth_RsuA/RluB_CS"/>
</dbReference>
<dbReference type="InterPro" id="IPR036986">
    <property type="entry name" value="S4_RNA-bd_sf"/>
</dbReference>
<dbReference type="SMART" id="SM00363">
    <property type="entry name" value="S4"/>
    <property type="match status" value="1"/>
</dbReference>
<dbReference type="Gene3D" id="3.10.290.10">
    <property type="entry name" value="RNA-binding S4 domain"/>
    <property type="match status" value="1"/>
</dbReference>
<protein>
    <recommendedName>
        <fullName evidence="5">RNA-binding S4 domain-containing protein</fullName>
    </recommendedName>
</protein>
<dbReference type="EMBL" id="JAEHOC010000039">
    <property type="protein sequence ID" value="KAG2427628.1"/>
    <property type="molecule type" value="Genomic_DNA"/>
</dbReference>
<keyword evidence="2" id="KW-0413">Isomerase</keyword>
<dbReference type="GO" id="GO:0009982">
    <property type="term" value="F:pseudouridine synthase activity"/>
    <property type="evidence" value="ECO:0007669"/>
    <property type="project" value="InterPro"/>
</dbReference>
<proteinExistence type="inferred from homology"/>
<dbReference type="InterPro" id="IPR050343">
    <property type="entry name" value="RsuA_PseudoU_synthase"/>
</dbReference>
<accession>A0A835SI94</accession>
<feature type="compositionally biased region" description="Low complexity" evidence="4">
    <location>
        <begin position="69"/>
        <end position="96"/>
    </location>
</feature>
<feature type="domain" description="RNA-binding S4" evidence="5">
    <location>
        <begin position="99"/>
        <end position="157"/>
    </location>
</feature>
<comment type="similarity">
    <text evidence="1">Belongs to the pseudouridine synthase RsuA family.</text>
</comment>
<dbReference type="InterPro" id="IPR042092">
    <property type="entry name" value="PsdUridine_s_RsuA/RluB/E/F_cat"/>
</dbReference>
<dbReference type="InterPro" id="IPR002942">
    <property type="entry name" value="S4_RNA-bd"/>
</dbReference>
<dbReference type="SUPFAM" id="SSF55120">
    <property type="entry name" value="Pseudouridine synthase"/>
    <property type="match status" value="1"/>
</dbReference>
<keyword evidence="7" id="KW-1185">Reference proteome</keyword>
<dbReference type="CDD" id="cd00165">
    <property type="entry name" value="S4"/>
    <property type="match status" value="1"/>
</dbReference>
<keyword evidence="3" id="KW-0694">RNA-binding</keyword>
<gene>
    <name evidence="6" type="ORF">HXX76_012279</name>
</gene>
<dbReference type="Pfam" id="PF00849">
    <property type="entry name" value="PseudoU_synth_2"/>
    <property type="match status" value="1"/>
</dbReference>
<comment type="caution">
    <text evidence="6">The sequence shown here is derived from an EMBL/GenBank/DDBJ whole genome shotgun (WGS) entry which is preliminary data.</text>
</comment>
<dbReference type="InterPro" id="IPR020094">
    <property type="entry name" value="TruA/RsuA/RluB/E/F_N"/>
</dbReference>
<dbReference type="InterPro" id="IPR000748">
    <property type="entry name" value="PsdUridine_synth_RsuA/RluB/E/F"/>
</dbReference>
<evidence type="ECO:0000256" key="3">
    <source>
        <dbReference type="PROSITE-ProRule" id="PRU00182"/>
    </source>
</evidence>
<dbReference type="InterPro" id="IPR020103">
    <property type="entry name" value="PsdUridine_synth_cat_dom_sf"/>
</dbReference>
<feature type="compositionally biased region" description="Low complexity" evidence="4">
    <location>
        <begin position="420"/>
        <end position="437"/>
    </location>
</feature>
<feature type="region of interest" description="Disordered" evidence="4">
    <location>
        <begin position="416"/>
        <end position="442"/>
    </location>
</feature>
<sequence>MISQKQLAKYSSGQPGALCEPAFRRLVVPVTPRLVGAHNAPGSSVSFAPEQSYAPAGRGLSVLASAQTGAGERSGSVGSRSSSGKGASTSGSAGSDSRPRLAKVLAACGVASRRACEVLIGEGRVRVNGRLVQEQGTTVDPARDKVEVFRSPEAAVTQTTDGAAAAAGPAAAAAAAAKGAAAAAAKPGGKAAGGAVTSASAAGLAGHWAVVPVRQFQDSESLFYFAVNKPKGYICTNSDPDGRAKLAVDLLEPWLNTWKRNNKDKKRLPPRLFTVGRLDVASTGLLFITNDGVWANSVMHPSAGVTKEYVVGVEADASRQQLETLAAGTEVAGTFVSPLEVEVLGDPRRLRIVVAEGKKHEVRELVKAAGLNLLSLRRVRIGGFRLPRDLGLGGFKALTPADLAVVTDARAQEAASVSGATRQASQQAAQSAATRRASVPRALRDMPEEVLEKFRRARGDRS</sequence>
<evidence type="ECO:0000256" key="4">
    <source>
        <dbReference type="SAM" id="MobiDB-lite"/>
    </source>
</evidence>
<evidence type="ECO:0000256" key="2">
    <source>
        <dbReference type="ARBA" id="ARBA00023235"/>
    </source>
</evidence>
<dbReference type="PROSITE" id="PS01149">
    <property type="entry name" value="PSI_RSU"/>
    <property type="match status" value="1"/>
</dbReference>
<dbReference type="CDD" id="cd02870">
    <property type="entry name" value="PseudoU_synth_RsuA_like"/>
    <property type="match status" value="1"/>
</dbReference>
<organism evidence="6 7">
    <name type="scientific">Chlamydomonas incerta</name>
    <dbReference type="NCBI Taxonomy" id="51695"/>
    <lineage>
        <taxon>Eukaryota</taxon>
        <taxon>Viridiplantae</taxon>
        <taxon>Chlorophyta</taxon>
        <taxon>core chlorophytes</taxon>
        <taxon>Chlorophyceae</taxon>
        <taxon>CS clade</taxon>
        <taxon>Chlamydomonadales</taxon>
        <taxon>Chlamydomonadaceae</taxon>
        <taxon>Chlamydomonas</taxon>
    </lineage>
</organism>
<name>A0A835SI94_CHLIN</name>
<evidence type="ECO:0000256" key="1">
    <source>
        <dbReference type="ARBA" id="ARBA00008348"/>
    </source>
</evidence>
<dbReference type="NCBIfam" id="TIGR00093">
    <property type="entry name" value="pseudouridine synthase"/>
    <property type="match status" value="1"/>
</dbReference>
<dbReference type="FunFam" id="3.10.290.10:FF:000003">
    <property type="entry name" value="Pseudouridine synthase"/>
    <property type="match status" value="1"/>
</dbReference>
<dbReference type="PROSITE" id="PS50889">
    <property type="entry name" value="S4"/>
    <property type="match status" value="1"/>
</dbReference>